<dbReference type="RefSeq" id="WP_075588231.1">
    <property type="nucleotide sequence ID" value="NZ_MSYM01000020.1"/>
</dbReference>
<accession>A0A1Q8Y912</accession>
<keyword evidence="1" id="KW-0732">Signal</keyword>
<evidence type="ECO:0000313" key="2">
    <source>
        <dbReference type="EMBL" id="OLP04483.1"/>
    </source>
</evidence>
<feature type="signal peptide" evidence="1">
    <location>
        <begin position="1"/>
        <end position="19"/>
    </location>
</feature>
<dbReference type="NCBIfam" id="TIGR02742">
    <property type="entry name" value="TrbC_Ftype"/>
    <property type="match status" value="1"/>
</dbReference>
<dbReference type="AlphaFoldDB" id="A0A1Q8Y912"/>
<comment type="caution">
    <text evidence="2">The sequence shown here is derived from an EMBL/GenBank/DDBJ whole genome shotgun (WGS) entry which is preliminary data.</text>
</comment>
<dbReference type="Proteomes" id="UP000185911">
    <property type="component" value="Unassembled WGS sequence"/>
</dbReference>
<organism evidence="2 3">
    <name type="scientific">Rhodoferax antarcticus ANT.BR</name>
    <dbReference type="NCBI Taxonomy" id="1111071"/>
    <lineage>
        <taxon>Bacteria</taxon>
        <taxon>Pseudomonadati</taxon>
        <taxon>Pseudomonadota</taxon>
        <taxon>Betaproteobacteria</taxon>
        <taxon>Burkholderiales</taxon>
        <taxon>Comamonadaceae</taxon>
        <taxon>Rhodoferax</taxon>
    </lineage>
</organism>
<protein>
    <submittedName>
        <fullName evidence="2">Type-F conjugative transfer system pilin assembly protein TrbC</fullName>
    </submittedName>
</protein>
<dbReference type="InterPro" id="IPR019106">
    <property type="entry name" value="T4SS_TrbC"/>
</dbReference>
<evidence type="ECO:0000256" key="1">
    <source>
        <dbReference type="SAM" id="SignalP"/>
    </source>
</evidence>
<dbReference type="EMBL" id="MSYM01000020">
    <property type="protein sequence ID" value="OLP04483.1"/>
    <property type="molecule type" value="Genomic_DNA"/>
</dbReference>
<dbReference type="Pfam" id="PF09673">
    <property type="entry name" value="TrbC_Ftype"/>
    <property type="match status" value="1"/>
</dbReference>
<sequence>MKHKTFAFSMMMVWLVAQAQSLPGEADVAVQRQKMLDAMAATANVTAPGPAPARSGTGPNFDAIDKLSAPVNAQAKPVDFMNLARSGAAQQRALAQPNRKVSDLMIFVSMSMPDQMLTNYAIQAKRFGAVLLMRGFVDNKLSRTREVLSRLNKAGVEFEISPEPFKYFKITKVPTIVLAAADAVSVLENGCARPDTFISIAGDITLLDALDKFSLLSKSVLAKDAKARIVLDRQTGTKG</sequence>
<proteinExistence type="predicted"/>
<name>A0A1Q8Y912_9BURK</name>
<keyword evidence="3" id="KW-1185">Reference proteome</keyword>
<evidence type="ECO:0000313" key="3">
    <source>
        <dbReference type="Proteomes" id="UP000185911"/>
    </source>
</evidence>
<feature type="chain" id="PRO_5012751109" evidence="1">
    <location>
        <begin position="20"/>
        <end position="239"/>
    </location>
</feature>
<gene>
    <name evidence="2" type="primary">trbC</name>
    <name evidence="2" type="ORF">BLL52_4193</name>
</gene>
<dbReference type="InterPro" id="IPR014113">
    <property type="entry name" value="T4SS_TrbC_subgr"/>
</dbReference>
<reference evidence="2 3" key="1">
    <citation type="submission" date="2017-01" db="EMBL/GenBank/DDBJ databases">
        <title>Genome sequence of Rhodoferax antarcticus ANT.BR, a psychrophilic purple nonsulfur bacterium from an Antarctic microbial mat.</title>
        <authorList>
            <person name="Baker J."/>
            <person name="Riester C."/>
            <person name="Skinner B."/>
            <person name="Newell A."/>
            <person name="Swingley W."/>
            <person name="Madigan M."/>
            <person name="Jung D."/>
            <person name="Asao M."/>
            <person name="Chen M."/>
            <person name="Loughlin P."/>
            <person name="Pan H."/>
            <person name="Lin S."/>
            <person name="Li N."/>
            <person name="Shaw J."/>
            <person name="Prado M."/>
            <person name="Sherman C."/>
            <person name="Li X."/>
            <person name="Tang J."/>
            <person name="Blankenship R."/>
            <person name="Zhao T."/>
            <person name="Touchman J."/>
            <person name="Sattley M."/>
        </authorList>
    </citation>
    <scope>NUCLEOTIDE SEQUENCE [LARGE SCALE GENOMIC DNA]</scope>
    <source>
        <strain evidence="2 3">ANT.BR</strain>
    </source>
</reference>